<dbReference type="GeneID" id="25337944"/>
<name>U6MB80_EIMMA</name>
<reference evidence="1" key="1">
    <citation type="submission" date="2013-10" db="EMBL/GenBank/DDBJ databases">
        <title>Genomic analysis of the causative agents of coccidiosis in chickens.</title>
        <authorList>
            <person name="Reid A.J."/>
            <person name="Blake D."/>
            <person name="Billington K."/>
            <person name="Browne H."/>
            <person name="Dunn M."/>
            <person name="Hung S."/>
            <person name="Kawahara F."/>
            <person name="Miranda-Saavedra D."/>
            <person name="Mourier T."/>
            <person name="Nagra H."/>
            <person name="Otto T.D."/>
            <person name="Rawlings N."/>
            <person name="Sanchez A."/>
            <person name="Sanders M."/>
            <person name="Subramaniam C."/>
            <person name="Tay Y."/>
            <person name="Dear P."/>
            <person name="Doerig C."/>
            <person name="Gruber A."/>
            <person name="Parkinson J."/>
            <person name="Shirley M."/>
            <person name="Wan K.L."/>
            <person name="Berriman M."/>
            <person name="Tomley F."/>
            <person name="Pain A."/>
        </authorList>
    </citation>
    <scope>NUCLEOTIDE SEQUENCE [LARGE SCALE GENOMIC DNA]</scope>
    <source>
        <strain evidence="1">Weybridge</strain>
    </source>
</reference>
<sequence>MNEKFPELLVDFQKPFLKNKVPTMEFPYVQHAGKPEASALPHGYIPESWYHETPGKVKVIWHPQFPILGDQDTFTDANGPHKTGGAVNIPLRPGTAALTGPFTVIQQWLKKHIPDLQLPVNLDSMPVEDRISLFSKIIIEVEGGEQIRLIDVIRPLIHTPNWKTLDPTELQLPYHLLTLPIKNMFVEGSLEFVVSTPEGGQEAHNVPVRPGESWGAASDSFFHRYRQFDREKTSLSLFDDNGNPITVRPDSPVYVGVKEAVEQLRKMRSAHVDEVQRFMEQTLRGADLVRPVKLRDLLAIIRKYIAASRPDVLTQLNLPDVATSQAEIAKLKGQVESLRAKPGKTAEDYDLIQAIRRKIKMILAKETKWAIPASLTFFYVKEKGVERDLTVPIRNPELKLSDEFWKVYHLATRQSPEAAVMDFANVYEITFRVLGMEERREERKRMKHKAKAEKKAEKAAAQVKVNVKVVFDVENEESSSDTGVNVDLPADFATGLTIGGKRSVVSQLSKLYAIPKSFFTFEGYPRVVVDATKGGLPALKVALQVVCSRSDGSIGVTPAELARVLTARGGYGENDLVFLLTTSGEKLRISIENLRQISPEKARMIMFGWKRTVEDIKAEGEAKLKEKAEAAAGEVADPSHWRSLLGPWLSRMRGFGPLSDTKIQLIVRNETEENPSNRKSRCQVSTFGDLLEYINNMEKLLKICPGLQRAMTNRRPFQFELGIKSPPPSGFRLWNRAHGDPEKNRRYLERLAVVFANVHDDKNIRWKFAKHEGRMTPDHIRQIRTLLQSDRPRNAALVREILSILGVPADEVARLTGRLNITVLHEPTDQDKVLLLDIARANGARVFRNISAHGNPQTPLNVELPNGEYSLTYSLYSPNQQISGKPCSIRTADDFKATTWEKVLQWCNLKFQDLRGLASPFVWIEGSQTAMYPPSQPGTPVVSFQNDLPLGYTFRRPGSPISGILPSDIYFNLVQQPGINVPGSTFVQRVPTPSGSINTNINYFGTEPERWGTRIDPGTAMPPRGTTGEFNFYPDLEQEETGKAFTNPIHQTVGIPGFSRMPDLHNSFDLVFNLSKPPSPTGELVYVQAPAGNGRYFYCHGITLQQFLNLKNKEEAAKLCGIPIDLLDGDILVSTFSPVILIDRLQTPHYYTAHWDEKPMKYIEPLLEGGHPEDQMVFTFANADQCVLTRQMLNGLASWVELARFCSVTFEGTRPTQIVGAVQVQIVMPESLKTAFMKTHHGVDPQHIFSTEPLAHVINNLLASQPPGVTLETILEMTDGSQLNFSMVPNGWQHLPAPQIPGLGRIIIKAIAKPAGHYAETNAGTLSDLLGQLNIGGSTPFSQFVTKITGDVEGPTGFKIPSTDIRIGGPTPPGAVKPHFELEMFSPETLGSDGYPVNFGTRVPVAHGAIPETMPVENVIKMLHNPYITIHQKTKPEYKITAMAGTAVPFTSKPERLDASFTEVVRWFTNTLGIDDPSSIHITVVIDGIAYRALLSAAQLLGHTVGSILGLGGAVDLEDSHEIVLINFVVNGEVYDEKPGSPVDFAKLLNIQVPGKGQAPTDYKFNITGPGGESVQQLIPSDFIRLLQEIAEMHGAPGLSLVLSFLHSLKQVSNVAPGQTIQIDTQAIGSKTFKVIAVHRMHSSAHPNAAIDALLNTPAGSVPDGSYLVVFTGAGPTARKVTVPITPLDRDKTIEKLMAHLNIALNSISDIKVESKVEDGSVDVGILGQKVKLPLRFISSTDKDSVNDLLKRMGQRLGSMLQAANLPDQRIVLRTLFTKRDGTQFSVETPLGTSENARQTLSNVTLWQLVPEEAQHAQIKHISMSVQVVGTPQSVQEVGSSSPSGYPAGVMLPTQQTWGTLSGQPASTVPGFFIQGPGEKRANIADVGEQLVRVFLRKNVPPTGVWSRIFWGAQTPTGCIPKVEFPYYMVMGSKLADIPVPKGRDCMVVVQLDQKFGEMIPNVQPKDFEVEYLYHEPPVQLATSEGRKLLHSHSMEIDAVKRPIRGLVEKAIGFDAVSSMQSCLITNPHVPFSCDDPLPLDPERDTLESLIRSSRYLLVTTKSQPVEQATSFVQKSPFLSRINRVQDLRQSSH</sequence>
<evidence type="ECO:0000313" key="2">
    <source>
        <dbReference type="Proteomes" id="UP000030763"/>
    </source>
</evidence>
<evidence type="ECO:0000313" key="1">
    <source>
        <dbReference type="EMBL" id="CDJ61281.1"/>
    </source>
</evidence>
<proteinExistence type="predicted"/>
<protein>
    <submittedName>
        <fullName evidence="1">Uncharacterized protein</fullName>
    </submittedName>
</protein>
<dbReference type="EMBL" id="HG722046">
    <property type="protein sequence ID" value="CDJ61281.1"/>
    <property type="molecule type" value="Genomic_DNA"/>
</dbReference>
<dbReference type="VEuPathDB" id="ToxoDB:EMWEY_00039580"/>
<dbReference type="OMA" id="FREETTH"/>
<organism evidence="1 2">
    <name type="scientific">Eimeria maxima</name>
    <name type="common">Coccidian parasite</name>
    <dbReference type="NCBI Taxonomy" id="5804"/>
    <lineage>
        <taxon>Eukaryota</taxon>
        <taxon>Sar</taxon>
        <taxon>Alveolata</taxon>
        <taxon>Apicomplexa</taxon>
        <taxon>Conoidasida</taxon>
        <taxon>Coccidia</taxon>
        <taxon>Eucoccidiorida</taxon>
        <taxon>Eimeriorina</taxon>
        <taxon>Eimeriidae</taxon>
        <taxon>Eimeria</taxon>
    </lineage>
</organism>
<dbReference type="OrthoDB" id="345293at2759"/>
<keyword evidence="2" id="KW-1185">Reference proteome</keyword>
<reference evidence="1" key="2">
    <citation type="submission" date="2013-10" db="EMBL/GenBank/DDBJ databases">
        <authorList>
            <person name="Aslett M."/>
        </authorList>
    </citation>
    <scope>NUCLEOTIDE SEQUENCE [LARGE SCALE GENOMIC DNA]</scope>
    <source>
        <strain evidence="1">Weybridge</strain>
    </source>
</reference>
<gene>
    <name evidence="1" type="ORF">EMWEY_00039580</name>
</gene>
<dbReference type="Proteomes" id="UP000030763">
    <property type="component" value="Unassembled WGS sequence"/>
</dbReference>
<accession>U6MB80</accession>
<dbReference type="RefSeq" id="XP_013337931.1">
    <property type="nucleotide sequence ID" value="XM_013482477.1"/>
</dbReference>